<organism evidence="2 3">
    <name type="scientific">Umezawaea tangerina</name>
    <dbReference type="NCBI Taxonomy" id="84725"/>
    <lineage>
        <taxon>Bacteria</taxon>
        <taxon>Bacillati</taxon>
        <taxon>Actinomycetota</taxon>
        <taxon>Actinomycetes</taxon>
        <taxon>Pseudonocardiales</taxon>
        <taxon>Pseudonocardiaceae</taxon>
        <taxon>Umezawaea</taxon>
    </lineage>
</organism>
<protein>
    <submittedName>
        <fullName evidence="2">3-oxoacyl-[acyl-carrier protein] reductase</fullName>
    </submittedName>
</protein>
<dbReference type="PANTHER" id="PTHR42879:SF2">
    <property type="entry name" value="3-OXOACYL-[ACYL-CARRIER-PROTEIN] REDUCTASE FABG"/>
    <property type="match status" value="1"/>
</dbReference>
<dbReference type="InterPro" id="IPR002347">
    <property type="entry name" value="SDR_fam"/>
</dbReference>
<dbReference type="PRINTS" id="PR00080">
    <property type="entry name" value="SDRFAMILY"/>
</dbReference>
<gene>
    <name evidence="2" type="ORF">CLV43_11350</name>
</gene>
<dbReference type="Pfam" id="PF13561">
    <property type="entry name" value="adh_short_C2"/>
    <property type="match status" value="1"/>
</dbReference>
<accession>A0A2T0SQH8</accession>
<name>A0A2T0SQH8_9PSEU</name>
<dbReference type="Proteomes" id="UP000239494">
    <property type="component" value="Unassembled WGS sequence"/>
</dbReference>
<evidence type="ECO:0000256" key="1">
    <source>
        <dbReference type="ARBA" id="ARBA00006484"/>
    </source>
</evidence>
<dbReference type="PANTHER" id="PTHR42879">
    <property type="entry name" value="3-OXOACYL-(ACYL-CARRIER-PROTEIN) REDUCTASE"/>
    <property type="match status" value="1"/>
</dbReference>
<proteinExistence type="inferred from homology"/>
<evidence type="ECO:0000313" key="3">
    <source>
        <dbReference type="Proteomes" id="UP000239494"/>
    </source>
</evidence>
<reference evidence="2 3" key="1">
    <citation type="submission" date="2018-03" db="EMBL/GenBank/DDBJ databases">
        <title>Genomic Encyclopedia of Archaeal and Bacterial Type Strains, Phase II (KMG-II): from individual species to whole genera.</title>
        <authorList>
            <person name="Goeker M."/>
        </authorList>
    </citation>
    <scope>NUCLEOTIDE SEQUENCE [LARGE SCALE GENOMIC DNA]</scope>
    <source>
        <strain evidence="2 3">DSM 44720</strain>
    </source>
</reference>
<comment type="caution">
    <text evidence="2">The sequence shown here is derived from an EMBL/GenBank/DDBJ whole genome shotgun (WGS) entry which is preliminary data.</text>
</comment>
<dbReference type="RefSeq" id="WP_106193144.1">
    <property type="nucleotide sequence ID" value="NZ_PVTF01000013.1"/>
</dbReference>
<dbReference type="AlphaFoldDB" id="A0A2T0SQH8"/>
<dbReference type="PRINTS" id="PR00081">
    <property type="entry name" value="GDHRDH"/>
</dbReference>
<comment type="similarity">
    <text evidence="1">Belongs to the short-chain dehydrogenases/reductases (SDR) family.</text>
</comment>
<keyword evidence="3" id="KW-1185">Reference proteome</keyword>
<evidence type="ECO:0000313" key="2">
    <source>
        <dbReference type="EMBL" id="PRY35623.1"/>
    </source>
</evidence>
<sequence length="266" mass="26984">MGIALVSGAGRGIGAATARELGLRGHHVVVNYVRDAAAAASVVADIQAAGGSAETGRADVCDETAVAALVDAVVAEHGRIDVLVCNANTVDPPFEALPALPWGTFIAKVVGELSGAYFLTQRVVEVMKAQRAGRVVHISSTAADHVGSIAAHSVAKAALNTYSRHVAADAGLVGVSVNTVALGPVTTDATSRVFTDGILRHVGERSVTGRPLRPEDVARVIAAVTDEGFAVTTGQVIRVDAGLDLLDQQLTGMGGGSRADDLVVGA</sequence>
<dbReference type="SUPFAM" id="SSF51735">
    <property type="entry name" value="NAD(P)-binding Rossmann-fold domains"/>
    <property type="match status" value="1"/>
</dbReference>
<dbReference type="EMBL" id="PVTF01000013">
    <property type="protein sequence ID" value="PRY35623.1"/>
    <property type="molecule type" value="Genomic_DNA"/>
</dbReference>
<dbReference type="OrthoDB" id="286404at2"/>
<dbReference type="InterPro" id="IPR036291">
    <property type="entry name" value="NAD(P)-bd_dom_sf"/>
</dbReference>
<dbReference type="Gene3D" id="3.40.50.720">
    <property type="entry name" value="NAD(P)-binding Rossmann-like Domain"/>
    <property type="match status" value="1"/>
</dbReference>
<dbReference type="InterPro" id="IPR050259">
    <property type="entry name" value="SDR"/>
</dbReference>